<dbReference type="OrthoDB" id="5125216at2"/>
<feature type="region of interest" description="Disordered" evidence="1">
    <location>
        <begin position="74"/>
        <end position="103"/>
    </location>
</feature>
<dbReference type="RefSeq" id="WP_149771628.1">
    <property type="nucleotide sequence ID" value="NZ_VDFQ02000007.1"/>
</dbReference>
<dbReference type="Proteomes" id="UP000307768">
    <property type="component" value="Unassembled WGS sequence"/>
</dbReference>
<evidence type="ECO:0000256" key="1">
    <source>
        <dbReference type="SAM" id="MobiDB-lite"/>
    </source>
</evidence>
<dbReference type="EMBL" id="VDFQ02000007">
    <property type="protein sequence ID" value="KAA1418339.1"/>
    <property type="molecule type" value="Genomic_DNA"/>
</dbReference>
<accession>A0A5Q6RJZ7</accession>
<dbReference type="AlphaFoldDB" id="A0A5Q6RJZ7"/>
<protein>
    <submittedName>
        <fullName evidence="2">YtxH domain-containing protein</fullName>
    </submittedName>
</protein>
<feature type="compositionally biased region" description="Polar residues" evidence="1">
    <location>
        <begin position="89"/>
        <end position="103"/>
    </location>
</feature>
<comment type="caution">
    <text evidence="2">The sequence shown here is derived from an EMBL/GenBank/DDBJ whole genome shotgun (WGS) entry which is preliminary data.</text>
</comment>
<sequence>MKGKLALIGGLAVGYVLGTRDGRERFEQIKGRASSMWNDPTVQQKVSDAQDFAKEKAPEVQDKVVQTAKDTVDKVTHRGENGGEHLAATSGSPASSRPTGQSG</sequence>
<organism evidence="2 3">
    <name type="scientific">Mumia zhuanghuii</name>
    <dbReference type="NCBI Taxonomy" id="2585211"/>
    <lineage>
        <taxon>Bacteria</taxon>
        <taxon>Bacillati</taxon>
        <taxon>Actinomycetota</taxon>
        <taxon>Actinomycetes</taxon>
        <taxon>Propionibacteriales</taxon>
        <taxon>Nocardioidaceae</taxon>
        <taxon>Mumia</taxon>
    </lineage>
</organism>
<dbReference type="Gene3D" id="6.10.140.1430">
    <property type="match status" value="1"/>
</dbReference>
<proteinExistence type="predicted"/>
<reference evidence="2 3" key="1">
    <citation type="submission" date="2019-09" db="EMBL/GenBank/DDBJ databases">
        <title>Mumia zhuanghuii sp. nov. isolated from the intestinal contents of plateau pika (Ochotona curzoniae) in the Qinghai-Tibet plateau of China.</title>
        <authorList>
            <person name="Tian Z."/>
        </authorList>
    </citation>
    <scope>NUCLEOTIDE SEQUENCE [LARGE SCALE GENOMIC DNA]</scope>
    <source>
        <strain evidence="3">350</strain>
    </source>
</reference>
<evidence type="ECO:0000313" key="3">
    <source>
        <dbReference type="Proteomes" id="UP000307768"/>
    </source>
</evidence>
<evidence type="ECO:0000313" key="2">
    <source>
        <dbReference type="EMBL" id="KAA1418339.1"/>
    </source>
</evidence>
<feature type="compositionally biased region" description="Basic and acidic residues" evidence="1">
    <location>
        <begin position="74"/>
        <end position="83"/>
    </location>
</feature>
<name>A0A5Q6RJZ7_9ACTN</name>
<gene>
    <name evidence="2" type="ORF">FE697_021190</name>
</gene>